<keyword evidence="5" id="KW-1185">Reference proteome</keyword>
<reference evidence="4" key="1">
    <citation type="submission" date="2021-02" db="EMBL/GenBank/DDBJ databases">
        <title>The CRISPR/cas machinery reduction and long-range gene transfer in the hot spring cyanobacterium Synechococcus.</title>
        <authorList>
            <person name="Dvorak P."/>
            <person name="Jahodarova E."/>
            <person name="Hasler P."/>
            <person name="Poulickova A."/>
        </authorList>
    </citation>
    <scope>NUCLEOTIDE SEQUENCE</scope>
    <source>
        <strain evidence="4">Rupite</strain>
    </source>
</reference>
<accession>A0ABT0CES3</accession>
<dbReference type="PROSITE" id="PS00629">
    <property type="entry name" value="IMP_1"/>
    <property type="match status" value="1"/>
</dbReference>
<dbReference type="PRINTS" id="PR00377">
    <property type="entry name" value="IMPHPHTASES"/>
</dbReference>
<dbReference type="SUPFAM" id="SSF56655">
    <property type="entry name" value="Carbohydrate phosphatase"/>
    <property type="match status" value="1"/>
</dbReference>
<evidence type="ECO:0000313" key="4">
    <source>
        <dbReference type="EMBL" id="MCJ2544275.1"/>
    </source>
</evidence>
<evidence type="ECO:0000256" key="1">
    <source>
        <dbReference type="ARBA" id="ARBA00022723"/>
    </source>
</evidence>
<keyword evidence="1" id="KW-0479">Metal-binding</keyword>
<dbReference type="InterPro" id="IPR000760">
    <property type="entry name" value="Inositol_monophosphatase-like"/>
</dbReference>
<dbReference type="PANTHER" id="PTHR20854">
    <property type="entry name" value="INOSITOL MONOPHOSPHATASE"/>
    <property type="match status" value="1"/>
</dbReference>
<comment type="caution">
    <text evidence="4">The sequence shown here is derived from an EMBL/GenBank/DDBJ whole genome shotgun (WGS) entry which is preliminary data.</text>
</comment>
<evidence type="ECO:0000313" key="5">
    <source>
        <dbReference type="Proteomes" id="UP000830835"/>
    </source>
</evidence>
<dbReference type="Proteomes" id="UP000830835">
    <property type="component" value="Unassembled WGS sequence"/>
</dbReference>
<sequence length="287" mass="31232">MNSPSATAPPALSPFWLEVTEFALQITATVGSQLLADFGQAQPSEKADGSLVTPSDEWADHAFQKAIAATFPGHGYLSEEANHIFPETEWCWVVDPLDGTTNFARGIPIWGSSLALLHHGLPVFGCVHLPPIRQTFHGYYPQSDIDPGPAAFLTRHDQDPVHPQPIRPSKAHPGPNQLFNFCSRSSHWISPQFPCKARMLGGAAYNMLSVACGTLLGAVERSPKIWDVAAVWAIVKGAGAVWEPLSPEDPELSQPLIPGQDYGHLTYPTLLAAQAEWIPLFRSFISL</sequence>
<dbReference type="RefSeq" id="WP_244352659.1">
    <property type="nucleotide sequence ID" value="NZ_JAFIRA010000054.1"/>
</dbReference>
<dbReference type="InterPro" id="IPR020583">
    <property type="entry name" value="Inositol_monoP_metal-BS"/>
</dbReference>
<dbReference type="Gene3D" id="3.30.540.10">
    <property type="entry name" value="Fructose-1,6-Bisphosphatase, subunit A, domain 1"/>
    <property type="match status" value="1"/>
</dbReference>
<protein>
    <submittedName>
        <fullName evidence="4">Inositol monophosphatase family protein</fullName>
    </submittedName>
</protein>
<gene>
    <name evidence="4" type="ORF">JX360_15405</name>
</gene>
<evidence type="ECO:0000256" key="3">
    <source>
        <dbReference type="ARBA" id="ARBA00022842"/>
    </source>
</evidence>
<organism evidence="4 5">
    <name type="scientific">Thermostichus vulcanus str. 'Rupite'</name>
    <dbReference type="NCBI Taxonomy" id="2813851"/>
    <lineage>
        <taxon>Bacteria</taxon>
        <taxon>Bacillati</taxon>
        <taxon>Cyanobacteriota</taxon>
        <taxon>Cyanophyceae</taxon>
        <taxon>Thermostichales</taxon>
        <taxon>Thermostichaceae</taxon>
        <taxon>Thermostichus</taxon>
    </lineage>
</organism>
<name>A0ABT0CES3_THEVL</name>
<keyword evidence="2" id="KW-0378">Hydrolase</keyword>
<keyword evidence="3" id="KW-0460">Magnesium</keyword>
<dbReference type="Gene3D" id="3.40.190.80">
    <property type="match status" value="1"/>
</dbReference>
<dbReference type="Pfam" id="PF00459">
    <property type="entry name" value="Inositol_P"/>
    <property type="match status" value="1"/>
</dbReference>
<proteinExistence type="predicted"/>
<dbReference type="CDD" id="cd01643">
    <property type="entry name" value="Bacterial_IMPase_like_2"/>
    <property type="match status" value="1"/>
</dbReference>
<dbReference type="PANTHER" id="PTHR20854:SF4">
    <property type="entry name" value="INOSITOL-1-MONOPHOSPHATASE-RELATED"/>
    <property type="match status" value="1"/>
</dbReference>
<evidence type="ECO:0000256" key="2">
    <source>
        <dbReference type="ARBA" id="ARBA00022801"/>
    </source>
</evidence>
<dbReference type="EMBL" id="JAFIRA010000054">
    <property type="protein sequence ID" value="MCJ2544275.1"/>
    <property type="molecule type" value="Genomic_DNA"/>
</dbReference>